<name>A0A286GSF4_9ACTN</name>
<dbReference type="Pfam" id="PF04961">
    <property type="entry name" value="FTCD_C"/>
    <property type="match status" value="1"/>
</dbReference>
<gene>
    <name evidence="2" type="ORF">SAMN06272739_1879</name>
</gene>
<dbReference type="GO" id="GO:0003824">
    <property type="term" value="F:catalytic activity"/>
    <property type="evidence" value="ECO:0007669"/>
    <property type="project" value="InterPro"/>
</dbReference>
<protein>
    <submittedName>
        <fullName evidence="2">Formiminotetrahydrofolate cyclodeaminase</fullName>
    </submittedName>
</protein>
<evidence type="ECO:0000259" key="1">
    <source>
        <dbReference type="Pfam" id="PF04961"/>
    </source>
</evidence>
<dbReference type="AlphaFoldDB" id="A0A286GSF4"/>
<accession>A0A286GSF4</accession>
<organism evidence="2 3">
    <name type="scientific">Blastococcus haudaquaticus</name>
    <dbReference type="NCBI Taxonomy" id="1938745"/>
    <lineage>
        <taxon>Bacteria</taxon>
        <taxon>Bacillati</taxon>
        <taxon>Actinomycetota</taxon>
        <taxon>Actinomycetes</taxon>
        <taxon>Geodermatophilales</taxon>
        <taxon>Geodermatophilaceae</taxon>
        <taxon>Blastococcus</taxon>
    </lineage>
</organism>
<dbReference type="SUPFAM" id="SSF101262">
    <property type="entry name" value="Methenyltetrahydrofolate cyclohydrolase-like"/>
    <property type="match status" value="1"/>
</dbReference>
<feature type="domain" description="Cyclodeaminase/cyclohydrolase" evidence="1">
    <location>
        <begin position="11"/>
        <end position="186"/>
    </location>
</feature>
<dbReference type="InterPro" id="IPR007044">
    <property type="entry name" value="Cyclodeamin/CycHdrlase"/>
</dbReference>
<dbReference type="InterPro" id="IPR036178">
    <property type="entry name" value="Formintransfe-cycloase-like_sf"/>
</dbReference>
<proteinExistence type="predicted"/>
<dbReference type="RefSeq" id="WP_235003283.1">
    <property type="nucleotide sequence ID" value="NZ_OCNK01000002.1"/>
</dbReference>
<evidence type="ECO:0000313" key="3">
    <source>
        <dbReference type="Proteomes" id="UP000219482"/>
    </source>
</evidence>
<evidence type="ECO:0000313" key="2">
    <source>
        <dbReference type="EMBL" id="SOD98402.1"/>
    </source>
</evidence>
<dbReference type="Proteomes" id="UP000219482">
    <property type="component" value="Unassembled WGS sequence"/>
</dbReference>
<dbReference type="Gene3D" id="1.20.120.680">
    <property type="entry name" value="Formiminotetrahydrofolate cyclodeaminase monomer, up-and-down helical bundle"/>
    <property type="match status" value="1"/>
</dbReference>
<keyword evidence="3" id="KW-1185">Reference proteome</keyword>
<dbReference type="EMBL" id="OCNK01000002">
    <property type="protein sequence ID" value="SOD98402.1"/>
    <property type="molecule type" value="Genomic_DNA"/>
</dbReference>
<sequence>MSDREDLDDQSIGEFLGQLAARMAAPGAGATAAVEAALAASLIAMVGRFSTDEEHADLVREIVAAADAQRDVCLQAAADDQAAFTAVAEAMKLPRDTTDEEEERRRRLSEVQLAATRPPLAVLRSATELVGLAERVLPVANPNLVSDVAAATAAARAAATTARLAVEANLAGIQDEAARTDLVSTVAAVEDLARRADEVETEVRQRMRG</sequence>
<reference evidence="3" key="1">
    <citation type="submission" date="2017-09" db="EMBL/GenBank/DDBJ databases">
        <authorList>
            <person name="Varghese N."/>
            <person name="Submissions S."/>
        </authorList>
    </citation>
    <scope>NUCLEOTIDE SEQUENCE [LARGE SCALE GENOMIC DNA]</scope>
    <source>
        <strain evidence="3">DSM 44270</strain>
    </source>
</reference>